<dbReference type="SUPFAM" id="SSF52949">
    <property type="entry name" value="Macro domain-like"/>
    <property type="match status" value="1"/>
</dbReference>
<reference evidence="2 3" key="1">
    <citation type="submission" date="2019-07" db="EMBL/GenBank/DDBJ databases">
        <title>Genomic Encyclopedia of Archaeal and Bacterial Type Strains, Phase II (KMG-II): from individual species to whole genera.</title>
        <authorList>
            <person name="Goeker M."/>
        </authorList>
    </citation>
    <scope>NUCLEOTIDE SEQUENCE [LARGE SCALE GENOMIC DNA]</scope>
    <source>
        <strain evidence="2 3">DSM 21935</strain>
    </source>
</reference>
<dbReference type="PANTHER" id="PTHR11106:SF27">
    <property type="entry name" value="MACRO DOMAIN-CONTAINING PROTEIN"/>
    <property type="match status" value="1"/>
</dbReference>
<dbReference type="Pfam" id="PF01661">
    <property type="entry name" value="Macro"/>
    <property type="match status" value="1"/>
</dbReference>
<dbReference type="Gene3D" id="3.40.220.10">
    <property type="entry name" value="Leucine Aminopeptidase, subunit E, domain 1"/>
    <property type="match status" value="1"/>
</dbReference>
<dbReference type="InterPro" id="IPR002589">
    <property type="entry name" value="Macro_dom"/>
</dbReference>
<evidence type="ECO:0000259" key="1">
    <source>
        <dbReference type="PROSITE" id="PS51154"/>
    </source>
</evidence>
<keyword evidence="3" id="KW-1185">Reference proteome</keyword>
<dbReference type="PROSITE" id="PS51154">
    <property type="entry name" value="MACRO"/>
    <property type="match status" value="1"/>
</dbReference>
<dbReference type="AlphaFoldDB" id="A0A5D3YGA7"/>
<evidence type="ECO:0000313" key="2">
    <source>
        <dbReference type="EMBL" id="TYP92121.1"/>
    </source>
</evidence>
<dbReference type="InterPro" id="IPR043472">
    <property type="entry name" value="Macro_dom-like"/>
</dbReference>
<evidence type="ECO:0000313" key="3">
    <source>
        <dbReference type="Proteomes" id="UP000324595"/>
    </source>
</evidence>
<dbReference type="SMART" id="SM00506">
    <property type="entry name" value="A1pp"/>
    <property type="match status" value="1"/>
</dbReference>
<dbReference type="Proteomes" id="UP000324595">
    <property type="component" value="Unassembled WGS sequence"/>
</dbReference>
<dbReference type="RefSeq" id="WP_148899682.1">
    <property type="nucleotide sequence ID" value="NZ_VNHY01000004.1"/>
</dbReference>
<sequence>MRETKQSGITIELKRGDIANQPEIAAVVNAANAELRIGGGVAGAIHRAAGPELTEETRSMAPIEPGEAVISGGHNLPNEYIIHCLGPVYGEDKPEDKLLANCYSNALDLAEDHQIERIAFPSISTGAFGYPMKDAARVAFQTVQEKMNGLEYVSLIRFVLWSEGDIAVHEDVMEEVFG</sequence>
<proteinExistence type="predicted"/>
<name>A0A5D3YGA7_9BACT</name>
<comment type="caution">
    <text evidence="2">The sequence shown here is derived from an EMBL/GenBank/DDBJ whole genome shotgun (WGS) entry which is preliminary data.</text>
</comment>
<dbReference type="OrthoDB" id="6194521at2"/>
<gene>
    <name evidence="2" type="ORF">LX73_2371</name>
</gene>
<dbReference type="PANTHER" id="PTHR11106">
    <property type="entry name" value="GANGLIOSIDE INDUCED DIFFERENTIATION ASSOCIATED PROTEIN 2-RELATED"/>
    <property type="match status" value="1"/>
</dbReference>
<accession>A0A5D3YGA7</accession>
<feature type="domain" description="Macro" evidence="1">
    <location>
        <begin position="1"/>
        <end position="177"/>
    </location>
</feature>
<organism evidence="2 3">
    <name type="scientific">Fodinibius salinus</name>
    <dbReference type="NCBI Taxonomy" id="860790"/>
    <lineage>
        <taxon>Bacteria</taxon>
        <taxon>Pseudomonadati</taxon>
        <taxon>Balneolota</taxon>
        <taxon>Balneolia</taxon>
        <taxon>Balneolales</taxon>
        <taxon>Balneolaceae</taxon>
        <taxon>Fodinibius</taxon>
    </lineage>
</organism>
<protein>
    <submittedName>
        <fullName evidence="2">O-acetyl-ADP-ribose deacetylase (Regulator of RNase III), contains Macro domain</fullName>
    </submittedName>
</protein>
<dbReference type="EMBL" id="VNHY01000004">
    <property type="protein sequence ID" value="TYP92121.1"/>
    <property type="molecule type" value="Genomic_DNA"/>
</dbReference>